<evidence type="ECO:0000259" key="1">
    <source>
        <dbReference type="PROSITE" id="PS50828"/>
    </source>
</evidence>
<dbReference type="PANTHER" id="PTHR46535:SF1">
    <property type="entry name" value="NEDD4-BINDING PROTEIN 2"/>
    <property type="match status" value="1"/>
</dbReference>
<sequence length="330" mass="37425">MRTRRKPPPSRNDGDGASRRIVASIDLHGYRKSEAISRLTEFLDQTTRKYNRKGGPCWVEVTTGSGAHSIDGPVIRPAVQALLEQRQMIWQVKGTGKACFLVDAASGIVLYEPDQPRDSKVILTDSSSLFPNHPTSGRWSSVSALLRTPATDPNNIASSELEGEAEAIRQSTKALKKEFEKRKKEEHALERAMSMSRCEAIRKQEEEEKVMKRIVSMSILDNKQALEEEESFQRAVELSKQELDAEKEADAVIHHAIEMSRKEQELYRDQVWMTDDALLQQAMALSQQEYQRENDTGAMLLRTLEQSEKGEHEIDDAELERVLEQSVVDF</sequence>
<dbReference type="PROSITE" id="PS50330">
    <property type="entry name" value="UIM"/>
    <property type="match status" value="1"/>
</dbReference>
<dbReference type="PROSITE" id="PS50828">
    <property type="entry name" value="SMR"/>
    <property type="match status" value="1"/>
</dbReference>
<protein>
    <submittedName>
        <fullName evidence="2">Smr domain containing protein</fullName>
    </submittedName>
</protein>
<dbReference type="SMART" id="SM00726">
    <property type="entry name" value="UIM"/>
    <property type="match status" value="4"/>
</dbReference>
<evidence type="ECO:0000313" key="2">
    <source>
        <dbReference type="EMBL" id="KAG7346538.1"/>
    </source>
</evidence>
<dbReference type="GO" id="GO:0005634">
    <property type="term" value="C:nucleus"/>
    <property type="evidence" value="ECO:0007669"/>
    <property type="project" value="TreeGrafter"/>
</dbReference>
<comment type="caution">
    <text evidence="2">The sequence shown here is derived from an EMBL/GenBank/DDBJ whole genome shotgun (WGS) entry which is preliminary data.</text>
</comment>
<dbReference type="InterPro" id="IPR002625">
    <property type="entry name" value="Smr_dom"/>
</dbReference>
<dbReference type="SMART" id="SM00463">
    <property type="entry name" value="SMR"/>
    <property type="match status" value="1"/>
</dbReference>
<dbReference type="InterPro" id="IPR003903">
    <property type="entry name" value="UIM_dom"/>
</dbReference>
<evidence type="ECO:0000313" key="3">
    <source>
        <dbReference type="Proteomes" id="UP000693970"/>
    </source>
</evidence>
<reference evidence="2" key="1">
    <citation type="journal article" date="2021" name="Sci. Rep.">
        <title>Diploid genomic architecture of Nitzschia inconspicua, an elite biomass production diatom.</title>
        <authorList>
            <person name="Oliver A."/>
            <person name="Podell S."/>
            <person name="Pinowska A."/>
            <person name="Traller J.C."/>
            <person name="Smith S.R."/>
            <person name="McClure R."/>
            <person name="Beliaev A."/>
            <person name="Bohutskyi P."/>
            <person name="Hill E.A."/>
            <person name="Rabines A."/>
            <person name="Zheng H."/>
            <person name="Allen L.Z."/>
            <person name="Kuo A."/>
            <person name="Grigoriev I.V."/>
            <person name="Allen A.E."/>
            <person name="Hazlebeck D."/>
            <person name="Allen E.E."/>
        </authorList>
    </citation>
    <scope>NUCLEOTIDE SEQUENCE</scope>
    <source>
        <strain evidence="2">Hildebrandi</strain>
    </source>
</reference>
<accession>A0A9K3KMN3</accession>
<dbReference type="InterPro" id="IPR052772">
    <property type="entry name" value="Endo/PolyKinase_Domain-Protein"/>
</dbReference>
<reference evidence="2" key="2">
    <citation type="submission" date="2021-04" db="EMBL/GenBank/DDBJ databases">
        <authorList>
            <person name="Podell S."/>
        </authorList>
    </citation>
    <scope>NUCLEOTIDE SEQUENCE</scope>
    <source>
        <strain evidence="2">Hildebrandi</strain>
    </source>
</reference>
<dbReference type="AlphaFoldDB" id="A0A9K3KMN3"/>
<keyword evidence="3" id="KW-1185">Reference proteome</keyword>
<dbReference type="Pfam" id="PF01713">
    <property type="entry name" value="Smr"/>
    <property type="match status" value="1"/>
</dbReference>
<name>A0A9K3KMN3_9STRA</name>
<proteinExistence type="predicted"/>
<dbReference type="Proteomes" id="UP000693970">
    <property type="component" value="Unassembled WGS sequence"/>
</dbReference>
<dbReference type="GO" id="GO:0004519">
    <property type="term" value="F:endonuclease activity"/>
    <property type="evidence" value="ECO:0007669"/>
    <property type="project" value="TreeGrafter"/>
</dbReference>
<gene>
    <name evidence="2" type="ORF">IV203_005606</name>
</gene>
<organism evidence="2 3">
    <name type="scientific">Nitzschia inconspicua</name>
    <dbReference type="NCBI Taxonomy" id="303405"/>
    <lineage>
        <taxon>Eukaryota</taxon>
        <taxon>Sar</taxon>
        <taxon>Stramenopiles</taxon>
        <taxon>Ochrophyta</taxon>
        <taxon>Bacillariophyta</taxon>
        <taxon>Bacillariophyceae</taxon>
        <taxon>Bacillariophycidae</taxon>
        <taxon>Bacillariales</taxon>
        <taxon>Bacillariaceae</taxon>
        <taxon>Nitzschia</taxon>
    </lineage>
</organism>
<dbReference type="OrthoDB" id="3231855at2759"/>
<dbReference type="Pfam" id="PF02809">
    <property type="entry name" value="UIM"/>
    <property type="match status" value="5"/>
</dbReference>
<dbReference type="PANTHER" id="PTHR46535">
    <property type="entry name" value="NEDD4-BINDING PROTEIN 2"/>
    <property type="match status" value="1"/>
</dbReference>
<dbReference type="EMBL" id="JAGRRH010000021">
    <property type="protein sequence ID" value="KAG7346538.1"/>
    <property type="molecule type" value="Genomic_DNA"/>
</dbReference>
<feature type="domain" description="Smr" evidence="1">
    <location>
        <begin position="25"/>
        <end position="105"/>
    </location>
</feature>